<evidence type="ECO:0000313" key="1">
    <source>
        <dbReference type="EMBL" id="KAH9768585.1"/>
    </source>
</evidence>
<name>A0ACB8L5M7_CITSI</name>
<evidence type="ECO:0000313" key="2">
    <source>
        <dbReference type="Proteomes" id="UP000829398"/>
    </source>
</evidence>
<accession>A0ACB8L5M7</accession>
<gene>
    <name evidence="1" type="ORF">KPL71_011658</name>
</gene>
<dbReference type="Proteomes" id="UP000829398">
    <property type="component" value="Chromosome 4"/>
</dbReference>
<protein>
    <submittedName>
        <fullName evidence="1">Uncharacterized protein</fullName>
    </submittedName>
</protein>
<reference evidence="2" key="1">
    <citation type="journal article" date="2023" name="Hortic. Res.">
        <title>A chromosome-level phased genome enabling allele-level studies in sweet orange: a case study on citrus Huanglongbing tolerance.</title>
        <authorList>
            <person name="Wu B."/>
            <person name="Yu Q."/>
            <person name="Deng Z."/>
            <person name="Duan Y."/>
            <person name="Luo F."/>
            <person name="Gmitter F. Jr."/>
        </authorList>
    </citation>
    <scope>NUCLEOTIDE SEQUENCE [LARGE SCALE GENOMIC DNA]</scope>
    <source>
        <strain evidence="2">cv. Valencia</strain>
    </source>
</reference>
<organism evidence="1 2">
    <name type="scientific">Citrus sinensis</name>
    <name type="common">Sweet orange</name>
    <name type="synonym">Citrus aurantium var. sinensis</name>
    <dbReference type="NCBI Taxonomy" id="2711"/>
    <lineage>
        <taxon>Eukaryota</taxon>
        <taxon>Viridiplantae</taxon>
        <taxon>Streptophyta</taxon>
        <taxon>Embryophyta</taxon>
        <taxon>Tracheophyta</taxon>
        <taxon>Spermatophyta</taxon>
        <taxon>Magnoliopsida</taxon>
        <taxon>eudicotyledons</taxon>
        <taxon>Gunneridae</taxon>
        <taxon>Pentapetalae</taxon>
        <taxon>rosids</taxon>
        <taxon>malvids</taxon>
        <taxon>Sapindales</taxon>
        <taxon>Rutaceae</taxon>
        <taxon>Aurantioideae</taxon>
        <taxon>Citrus</taxon>
    </lineage>
</organism>
<sequence>MASSISSSVFSFAETKCEDEYSAYSLPVYLLRNNCSPPEYSTPQQAQFCPIPRPPQWPPMLQVPAPEYRVVRNDFLTYPDLPNESCRIDALNKDMFKDTFSENPSDVMASLASNVLGSDSKTEITNYVEPAFVSDSPIYTIQSQCRPDSSFVVPVKLASINISLVIRCLHGLNLWRKSSSEINDELYRGFRKGNSKRESNEILAAYDFLNSDLEKFNVSIWYNSTYKNDTGNVPIGLLRVPRSINLVLYKLVHLLSLIRNSWKLLCRIPVHLCLHCGLLFV</sequence>
<comment type="caution">
    <text evidence="1">The sequence shown here is derived from an EMBL/GenBank/DDBJ whole genome shotgun (WGS) entry which is preliminary data.</text>
</comment>
<proteinExistence type="predicted"/>
<keyword evidence="2" id="KW-1185">Reference proteome</keyword>
<dbReference type="EMBL" id="CM039173">
    <property type="protein sequence ID" value="KAH9768585.1"/>
    <property type="molecule type" value="Genomic_DNA"/>
</dbReference>